<feature type="signal peptide" evidence="1">
    <location>
        <begin position="1"/>
        <end position="20"/>
    </location>
</feature>
<name>A0AAE1H712_9NEOP</name>
<evidence type="ECO:0000313" key="3">
    <source>
        <dbReference type="Proteomes" id="UP001219518"/>
    </source>
</evidence>
<comment type="caution">
    <text evidence="2">The sequence shown here is derived from an EMBL/GenBank/DDBJ whole genome shotgun (WGS) entry which is preliminary data.</text>
</comment>
<sequence>MQRRWMFMVLMTFVLDHVEDMVLEVLRHHKGWGAVRLVTKGCLSGSPAVVFQRENKYWGTLNDQMGGTNEFMPCVTIGSTAWHNIIRYQDNILRALIEVEDWGLSKNEKEELVRKYHVDYIPNELSTERARRCYMRKHKLN</sequence>
<reference evidence="2" key="1">
    <citation type="submission" date="2021-07" db="EMBL/GenBank/DDBJ databases">
        <authorList>
            <person name="Catto M.A."/>
            <person name="Jacobson A."/>
            <person name="Kennedy G."/>
            <person name="Labadie P."/>
            <person name="Hunt B.G."/>
            <person name="Srinivasan R."/>
        </authorList>
    </citation>
    <scope>NUCLEOTIDE SEQUENCE</scope>
    <source>
        <strain evidence="2">PL_HMW_Pooled</strain>
        <tissue evidence="2">Head</tissue>
    </source>
</reference>
<proteinExistence type="predicted"/>
<evidence type="ECO:0000313" key="2">
    <source>
        <dbReference type="EMBL" id="KAK3915758.1"/>
    </source>
</evidence>
<organism evidence="2 3">
    <name type="scientific">Frankliniella fusca</name>
    <dbReference type="NCBI Taxonomy" id="407009"/>
    <lineage>
        <taxon>Eukaryota</taxon>
        <taxon>Metazoa</taxon>
        <taxon>Ecdysozoa</taxon>
        <taxon>Arthropoda</taxon>
        <taxon>Hexapoda</taxon>
        <taxon>Insecta</taxon>
        <taxon>Pterygota</taxon>
        <taxon>Neoptera</taxon>
        <taxon>Paraneoptera</taxon>
        <taxon>Thysanoptera</taxon>
        <taxon>Terebrantia</taxon>
        <taxon>Thripoidea</taxon>
        <taxon>Thripidae</taxon>
        <taxon>Frankliniella</taxon>
    </lineage>
</organism>
<gene>
    <name evidence="2" type="ORF">KUF71_005904</name>
</gene>
<keyword evidence="3" id="KW-1185">Reference proteome</keyword>
<accession>A0AAE1H712</accession>
<dbReference type="EMBL" id="JAHWGI010000462">
    <property type="protein sequence ID" value="KAK3915758.1"/>
    <property type="molecule type" value="Genomic_DNA"/>
</dbReference>
<protein>
    <submittedName>
        <fullName evidence="2">ACT domain-containing protein ACR8</fullName>
    </submittedName>
</protein>
<dbReference type="Proteomes" id="UP001219518">
    <property type="component" value="Unassembled WGS sequence"/>
</dbReference>
<reference evidence="2" key="2">
    <citation type="journal article" date="2023" name="BMC Genomics">
        <title>Pest status, molecular evolution, and epigenetic factors derived from the genome assembly of Frankliniella fusca, a thysanopteran phytovirus vector.</title>
        <authorList>
            <person name="Catto M.A."/>
            <person name="Labadie P.E."/>
            <person name="Jacobson A.L."/>
            <person name="Kennedy G.G."/>
            <person name="Srinivasan R."/>
            <person name="Hunt B.G."/>
        </authorList>
    </citation>
    <scope>NUCLEOTIDE SEQUENCE</scope>
    <source>
        <strain evidence="2">PL_HMW_Pooled</strain>
    </source>
</reference>
<evidence type="ECO:0000256" key="1">
    <source>
        <dbReference type="SAM" id="SignalP"/>
    </source>
</evidence>
<keyword evidence="1" id="KW-0732">Signal</keyword>
<feature type="chain" id="PRO_5042121014" evidence="1">
    <location>
        <begin position="21"/>
        <end position="141"/>
    </location>
</feature>
<dbReference type="AlphaFoldDB" id="A0AAE1H712"/>